<dbReference type="GO" id="GO:0006915">
    <property type="term" value="P:apoptotic process"/>
    <property type="evidence" value="ECO:0007669"/>
    <property type="project" value="UniProtKB-KW"/>
</dbReference>
<feature type="compositionally biased region" description="Polar residues" evidence="18">
    <location>
        <begin position="154"/>
        <end position="185"/>
    </location>
</feature>
<dbReference type="InterPro" id="IPR011029">
    <property type="entry name" value="DEATH-like_dom_sf"/>
</dbReference>
<evidence type="ECO:0000256" key="15">
    <source>
        <dbReference type="ARBA" id="ARBA00068172"/>
    </source>
</evidence>
<dbReference type="SUPFAM" id="SSF47986">
    <property type="entry name" value="DEATH domain"/>
    <property type="match status" value="1"/>
</dbReference>
<keyword evidence="10" id="KW-0788">Thiol protease</keyword>
<dbReference type="GeneID" id="110982622"/>
<feature type="domain" description="Caspase family p20" evidence="21">
    <location>
        <begin position="258"/>
        <end position="381"/>
    </location>
</feature>
<comment type="similarity">
    <text evidence="3 17">Belongs to the peptidase C14A family.</text>
</comment>
<accession>A0A8B7YWJ6</accession>
<comment type="catalytic activity">
    <reaction evidence="13">
        <text>Strict requirement for Asp at position P1 and has a preferred cleavage sequence of (Leu/Asp/Val)-Glu-Thr-Asp-|-(Gly/Ser/Ala).</text>
        <dbReference type="EC" id="3.4.22.61"/>
    </reaction>
</comment>
<dbReference type="GO" id="GO:0005886">
    <property type="term" value="C:plasma membrane"/>
    <property type="evidence" value="ECO:0007669"/>
    <property type="project" value="UniProtKB-ARBA"/>
</dbReference>
<feature type="region of interest" description="Disordered" evidence="18">
    <location>
        <begin position="98"/>
        <end position="247"/>
    </location>
</feature>
<dbReference type="RefSeq" id="XP_022096865.1">
    <property type="nucleotide sequence ID" value="XM_022241173.1"/>
</dbReference>
<evidence type="ECO:0000256" key="2">
    <source>
        <dbReference type="ARBA" id="ARBA00004496"/>
    </source>
</evidence>
<evidence type="ECO:0000256" key="9">
    <source>
        <dbReference type="ARBA" id="ARBA00022801"/>
    </source>
</evidence>
<dbReference type="Pfam" id="PF00656">
    <property type="entry name" value="Peptidase_C14"/>
    <property type="match status" value="1"/>
</dbReference>
<dbReference type="SUPFAM" id="SSF52129">
    <property type="entry name" value="Caspase-like"/>
    <property type="match status" value="1"/>
</dbReference>
<dbReference type="Gene3D" id="1.10.533.10">
    <property type="entry name" value="Death Domain, Fas"/>
    <property type="match status" value="1"/>
</dbReference>
<dbReference type="Gene3D" id="3.40.50.1460">
    <property type="match status" value="1"/>
</dbReference>
<dbReference type="InterPro" id="IPR033139">
    <property type="entry name" value="Caspase_cys_AS"/>
</dbReference>
<dbReference type="InterPro" id="IPR001309">
    <property type="entry name" value="Pept_C14_p20"/>
</dbReference>
<dbReference type="OMA" id="TETQPNY"/>
<dbReference type="Proteomes" id="UP000694845">
    <property type="component" value="Unplaced"/>
</dbReference>
<evidence type="ECO:0000256" key="16">
    <source>
        <dbReference type="PIRSR" id="PIRSR038001-1"/>
    </source>
</evidence>
<evidence type="ECO:0000256" key="17">
    <source>
        <dbReference type="RuleBase" id="RU003971"/>
    </source>
</evidence>
<feature type="domain" description="DED" evidence="19">
    <location>
        <begin position="14"/>
        <end position="92"/>
    </location>
</feature>
<dbReference type="GO" id="GO:0005737">
    <property type="term" value="C:cytoplasm"/>
    <property type="evidence" value="ECO:0007669"/>
    <property type="project" value="UniProtKB-SubCell"/>
</dbReference>
<proteinExistence type="inferred from homology"/>
<feature type="domain" description="Caspase family p10" evidence="20">
    <location>
        <begin position="404"/>
        <end position="494"/>
    </location>
</feature>
<protein>
    <recommendedName>
        <fullName evidence="15">Caspase-8</fullName>
        <ecNumber evidence="14">3.4.22.61</ecNumber>
    </recommendedName>
</protein>
<evidence type="ECO:0000256" key="3">
    <source>
        <dbReference type="ARBA" id="ARBA00010134"/>
    </source>
</evidence>
<evidence type="ECO:0000256" key="12">
    <source>
        <dbReference type="ARBA" id="ARBA00023242"/>
    </source>
</evidence>
<dbReference type="AlphaFoldDB" id="A0A8B7YWJ6"/>
<dbReference type="GO" id="GO:0042981">
    <property type="term" value="P:regulation of apoptotic process"/>
    <property type="evidence" value="ECO:0007669"/>
    <property type="project" value="InterPro"/>
</dbReference>
<organism evidence="22 24">
    <name type="scientific">Acanthaster planci</name>
    <name type="common">Crown-of-thorns starfish</name>
    <dbReference type="NCBI Taxonomy" id="133434"/>
    <lineage>
        <taxon>Eukaryota</taxon>
        <taxon>Metazoa</taxon>
        <taxon>Echinodermata</taxon>
        <taxon>Eleutherozoa</taxon>
        <taxon>Asterozoa</taxon>
        <taxon>Asteroidea</taxon>
        <taxon>Valvatacea</taxon>
        <taxon>Valvatida</taxon>
        <taxon>Acanthasteridae</taxon>
        <taxon>Acanthaster</taxon>
    </lineage>
</organism>
<dbReference type="Pfam" id="PF01335">
    <property type="entry name" value="DED"/>
    <property type="match status" value="1"/>
</dbReference>
<evidence type="ECO:0000256" key="6">
    <source>
        <dbReference type="ARBA" id="ARBA00022670"/>
    </source>
</evidence>
<dbReference type="InterPro" id="IPR029030">
    <property type="entry name" value="Caspase-like_dom_sf"/>
</dbReference>
<comment type="subcellular location">
    <subcellularLocation>
        <location evidence="2">Cytoplasm</location>
    </subcellularLocation>
    <subcellularLocation>
        <location evidence="1">Nucleus</location>
    </subcellularLocation>
</comment>
<evidence type="ECO:0000256" key="14">
    <source>
        <dbReference type="ARBA" id="ARBA00066479"/>
    </source>
</evidence>
<dbReference type="FunFam" id="3.40.50.1460:FF:000008">
    <property type="entry name" value="caspase-8 isoform X1"/>
    <property type="match status" value="1"/>
</dbReference>
<dbReference type="PROSITE" id="PS50208">
    <property type="entry name" value="CASPASE_P20"/>
    <property type="match status" value="1"/>
</dbReference>
<keyword evidence="7" id="KW-0053">Apoptosis</keyword>
<dbReference type="OrthoDB" id="6114029at2759"/>
<dbReference type="GO" id="GO:0032991">
    <property type="term" value="C:protein-containing complex"/>
    <property type="evidence" value="ECO:0007669"/>
    <property type="project" value="UniProtKB-ARBA"/>
</dbReference>
<keyword evidence="6" id="KW-0645">Protease</keyword>
<evidence type="ECO:0000256" key="18">
    <source>
        <dbReference type="SAM" id="MobiDB-lite"/>
    </source>
</evidence>
<feature type="compositionally biased region" description="Polar residues" evidence="18">
    <location>
        <begin position="98"/>
        <end position="115"/>
    </location>
</feature>
<dbReference type="PANTHER" id="PTHR48169:SF7">
    <property type="entry name" value="CASPASE 10"/>
    <property type="match status" value="1"/>
</dbReference>
<dbReference type="InterPro" id="IPR015917">
    <property type="entry name" value="Pept_C14A"/>
</dbReference>
<dbReference type="PANTHER" id="PTHR48169">
    <property type="entry name" value="DED DOMAIN-CONTAINING PROTEIN"/>
    <property type="match status" value="1"/>
</dbReference>
<keyword evidence="9" id="KW-0378">Hydrolase</keyword>
<evidence type="ECO:0000259" key="19">
    <source>
        <dbReference type="PROSITE" id="PS50168"/>
    </source>
</evidence>
<dbReference type="GO" id="GO:0051604">
    <property type="term" value="P:protein maturation"/>
    <property type="evidence" value="ECO:0007669"/>
    <property type="project" value="UniProtKB-ARBA"/>
</dbReference>
<keyword evidence="12" id="KW-0539">Nucleus</keyword>
<keyword evidence="8" id="KW-0677">Repeat</keyword>
<dbReference type="KEGG" id="aplc:110982622"/>
<dbReference type="GO" id="GO:0004197">
    <property type="term" value="F:cysteine-type endopeptidase activity"/>
    <property type="evidence" value="ECO:0007669"/>
    <property type="project" value="InterPro"/>
</dbReference>
<evidence type="ECO:0000313" key="23">
    <source>
        <dbReference type="RefSeq" id="XP_022096864.1"/>
    </source>
</evidence>
<evidence type="ECO:0000256" key="1">
    <source>
        <dbReference type="ARBA" id="ARBA00004123"/>
    </source>
</evidence>
<dbReference type="GO" id="GO:0006508">
    <property type="term" value="P:proteolysis"/>
    <property type="evidence" value="ECO:0007669"/>
    <property type="project" value="UniProtKB-KW"/>
</dbReference>
<evidence type="ECO:0000313" key="22">
    <source>
        <dbReference type="Proteomes" id="UP000694845"/>
    </source>
</evidence>
<keyword evidence="11" id="KW-0865">Zymogen</keyword>
<dbReference type="PROSITE" id="PS50168">
    <property type="entry name" value="DED"/>
    <property type="match status" value="1"/>
</dbReference>
<feature type="active site" evidence="16">
    <location>
        <position position="377"/>
    </location>
</feature>
<dbReference type="PROSITE" id="PS01122">
    <property type="entry name" value="CASPASE_CYS"/>
    <property type="match status" value="1"/>
</dbReference>
<keyword evidence="4" id="KW-0963">Cytoplasm</keyword>
<dbReference type="InterPro" id="IPR001875">
    <property type="entry name" value="DED_dom"/>
</dbReference>
<evidence type="ECO:0000256" key="10">
    <source>
        <dbReference type="ARBA" id="ARBA00022807"/>
    </source>
</evidence>
<evidence type="ECO:0000259" key="21">
    <source>
        <dbReference type="PROSITE" id="PS50208"/>
    </source>
</evidence>
<evidence type="ECO:0000256" key="7">
    <source>
        <dbReference type="ARBA" id="ARBA00022703"/>
    </source>
</evidence>
<evidence type="ECO:0000256" key="11">
    <source>
        <dbReference type="ARBA" id="ARBA00023145"/>
    </source>
</evidence>
<keyword evidence="22" id="KW-1185">Reference proteome</keyword>
<dbReference type="RefSeq" id="XP_022096864.1">
    <property type="nucleotide sequence ID" value="XM_022241172.1"/>
</dbReference>
<dbReference type="SMART" id="SM00115">
    <property type="entry name" value="CASc"/>
    <property type="match status" value="1"/>
</dbReference>
<name>A0A8B7YWJ6_ACAPL</name>
<evidence type="ECO:0000256" key="4">
    <source>
        <dbReference type="ARBA" id="ARBA00022490"/>
    </source>
</evidence>
<feature type="active site" evidence="16">
    <location>
        <position position="334"/>
    </location>
</feature>
<dbReference type="SMART" id="SM00031">
    <property type="entry name" value="DED"/>
    <property type="match status" value="1"/>
</dbReference>
<evidence type="ECO:0000256" key="5">
    <source>
        <dbReference type="ARBA" id="ARBA00022553"/>
    </source>
</evidence>
<dbReference type="InterPro" id="IPR002138">
    <property type="entry name" value="Pept_C14_p10"/>
</dbReference>
<keyword evidence="5" id="KW-0597">Phosphoprotein</keyword>
<evidence type="ECO:0000259" key="20">
    <source>
        <dbReference type="PROSITE" id="PS50207"/>
    </source>
</evidence>
<dbReference type="PROSITE" id="PS50207">
    <property type="entry name" value="CASPASE_P10"/>
    <property type="match status" value="1"/>
</dbReference>
<evidence type="ECO:0000256" key="13">
    <source>
        <dbReference type="ARBA" id="ARBA00051626"/>
    </source>
</evidence>
<dbReference type="PRINTS" id="PR00376">
    <property type="entry name" value="IL1BCENZYME"/>
</dbReference>
<sequence>MAAYRTDGNARISQFCSALSAISDELTSSEVDCLKFLCGGHLTGTEKESVKSARDLFTLLEKRDVISKDCWDFIIELLDGIKRLDLVKRFKKAMMQINPGTQGQFQPVPSYSTRPQEMPSLKPPSHFSLLAPPPGPTSVLPESSSLPSGHPARASSSSGNTVTQPQSNLVPIDNTCQPGFQSLTLMDSLAHTPPPPTTSPSQGSISSGNDQSGHSALSASSSLQCDPPIGKASLSGDPDAELSFSKGAQTKYRMDRNPRGLCVIINNMKFENPEEVREGSEVDAADLRHLFEKLHFKVEFHENLEAIEMQDELKRVSQLDHGAYDCFVCCILTHGEMGKVYGVDWESAPMHKITKHFKAAKCKSLAGKPKMFFIQACRGTKKQEGVSEFQADAPPQPPYGMGADVGTLPNEADFLLSFSTPPGYESYRKEDFGSLYINALVDLITKHHNSLDLGRILTRVRKRLSEYTVKTKTGKWKQISASYVTLRFDLYLPSLE</sequence>
<dbReference type="PROSITE" id="PS01121">
    <property type="entry name" value="CASPASE_HIS"/>
    <property type="match status" value="1"/>
</dbReference>
<reference evidence="23 24" key="1">
    <citation type="submission" date="2025-04" db="UniProtKB">
        <authorList>
            <consortium name="RefSeq"/>
        </authorList>
    </citation>
    <scope>IDENTIFICATION</scope>
</reference>
<dbReference type="InterPro" id="IPR016129">
    <property type="entry name" value="Caspase_his_AS"/>
</dbReference>
<dbReference type="GO" id="GO:0005634">
    <property type="term" value="C:nucleus"/>
    <property type="evidence" value="ECO:0007669"/>
    <property type="project" value="UniProtKB-SubCell"/>
</dbReference>
<gene>
    <name evidence="23 24" type="primary">LOC110982622</name>
</gene>
<dbReference type="InterPro" id="IPR011600">
    <property type="entry name" value="Pept_C14_caspase"/>
</dbReference>
<dbReference type="EC" id="3.4.22.61" evidence="14"/>
<dbReference type="CDD" id="cd00032">
    <property type="entry name" value="CASc"/>
    <property type="match status" value="1"/>
</dbReference>
<evidence type="ECO:0000313" key="24">
    <source>
        <dbReference type="RefSeq" id="XP_022096865.1"/>
    </source>
</evidence>
<evidence type="ECO:0000256" key="8">
    <source>
        <dbReference type="ARBA" id="ARBA00022737"/>
    </source>
</evidence>